<dbReference type="GeneID" id="39873346"/>
<dbReference type="OrthoDB" id="365660at2759"/>
<dbReference type="AlphaFoldDB" id="A0A2H6K9A1"/>
<dbReference type="InterPro" id="IPR038160">
    <property type="entry name" value="6_CYS_dom_sf"/>
</dbReference>
<accession>A0A2H6K9A1</accession>
<dbReference type="EMBL" id="BDSA01000001">
    <property type="protein sequence ID" value="GBE59576.1"/>
    <property type="molecule type" value="Genomic_DNA"/>
</dbReference>
<dbReference type="VEuPathDB" id="PiroplasmaDB:BOVATA_010690"/>
<name>A0A2H6K9A1_9APIC</name>
<keyword evidence="2" id="KW-1185">Reference proteome</keyword>
<protein>
    <submittedName>
        <fullName evidence="1">Uncharacterized protein</fullName>
    </submittedName>
</protein>
<organism evidence="1 2">
    <name type="scientific">Babesia ovata</name>
    <dbReference type="NCBI Taxonomy" id="189622"/>
    <lineage>
        <taxon>Eukaryota</taxon>
        <taxon>Sar</taxon>
        <taxon>Alveolata</taxon>
        <taxon>Apicomplexa</taxon>
        <taxon>Aconoidasida</taxon>
        <taxon>Piroplasmida</taxon>
        <taxon>Babesiidae</taxon>
        <taxon>Babesia</taxon>
    </lineage>
</organism>
<comment type="caution">
    <text evidence="1">The sequence shown here is derived from an EMBL/GenBank/DDBJ whole genome shotgun (WGS) entry which is preliminary data.</text>
</comment>
<proteinExistence type="predicted"/>
<reference evidence="1 2" key="1">
    <citation type="journal article" date="2017" name="BMC Genomics">
        <title>Whole-genome assembly of Babesia ovata and comparative genomics between closely related pathogens.</title>
        <authorList>
            <person name="Yamagishi J."/>
            <person name="Asada M."/>
            <person name="Hakimi H."/>
            <person name="Tanaka T.Q."/>
            <person name="Sugimoto C."/>
            <person name="Kawazu S."/>
        </authorList>
    </citation>
    <scope>NUCLEOTIDE SEQUENCE [LARGE SCALE GENOMIC DNA]</scope>
    <source>
        <strain evidence="1 2">Miyake</strain>
    </source>
</reference>
<gene>
    <name evidence="1" type="ORF">BOVATA_010690</name>
</gene>
<sequence>MRPIGAVFCDFGDPHGLLISNAVARCYMDIDKFESVILICPRRINDTDYVLHPQPTSYESAHLSAYVSDEGTFRSVAFSDVIRTEYTGNIVRLESKESQTELHLYFPIQEPFVITERRLIFLCVPQKLVLSDTLQHHVDRINNSTRFMEKFPWTPATPLTKEISETGKGIGILFLYRGHMHLPLQGCGSRPSPLFAADDVTVDPDTGTRSCAADPMSKSPIGFLCEGRIEPEDCMRFVLDKNGSVVATPEPHSYRNFDNHLPWVVIRYFDELALPPIDGECRCVDPETSQVKARIEIRSKTEYICDITSKIFRNKVRPIRGPWCSVVLHPGSTLTIKVPIQNVYPQSSDGVSPTVPFSQLLSIYEYETELLPKNLTKLRQLKSIHDIDLYDEVLYHKTIAGDALELDVSQMYRGEIKLKYHLDKPLALRKGTNSFFYHWTLISRNENVPDKIRATINVSFAFNHEYTKVGCDRGKRRAFNQYLSNNYCTTKRMGNGVGDTYECRLHLWRDAWKAGIYCRSDEELLPSNCKSTVYDLYSNHTISFPVSVRSVTPYPIRGFQVFDFDFRHDIPVSYACICVDSRGYETSRLILGHTHTETYIYKVRREGASNTLLSYISLTWHKVVLLLEGPTSTHLITLKNTYKKSVKLDVGARLSMTCELGPELQNVGNNGAMKTTWLPKEPDEFHYIVARTSHGRELIRTPWKDTIAATPAGLEVVHRNDRDLPEYEELTITSHRGAILISKDPLHKKYVPIRYVCGKTPEASELSTVTGNASTMPIRRTTESSSRYSWNIVKVKVETTDPYMQGCGVTYASDELFKPETPQLYDANGQPQFGCKIDLHVASEAAFYCPAPYLLDPPNCHNHVYVGGIVKNTRDISESLVASRSNHFVILSFDGSLVGPGETLRQTPPLECRCVTTKGIVLSTIQIENYYSK</sequence>
<dbReference type="Proteomes" id="UP000236319">
    <property type="component" value="Unassembled WGS sequence"/>
</dbReference>
<dbReference type="Gene3D" id="2.60.40.2860">
    <property type="match status" value="1"/>
</dbReference>
<evidence type="ECO:0000313" key="2">
    <source>
        <dbReference type="Proteomes" id="UP000236319"/>
    </source>
</evidence>
<dbReference type="RefSeq" id="XP_028865819.1">
    <property type="nucleotide sequence ID" value="XM_029009986.1"/>
</dbReference>
<evidence type="ECO:0000313" key="1">
    <source>
        <dbReference type="EMBL" id="GBE59576.1"/>
    </source>
</evidence>